<dbReference type="CDD" id="cd18990">
    <property type="entry name" value="LGIC_ECD_GABAAR"/>
    <property type="match status" value="1"/>
</dbReference>
<reference evidence="9" key="1">
    <citation type="submission" date="2017-02" db="UniProtKB">
        <authorList>
            <consortium name="WormBaseParasite"/>
        </authorList>
    </citation>
    <scope>IDENTIFICATION</scope>
</reference>
<dbReference type="InterPro" id="IPR006201">
    <property type="entry name" value="Neur_channel"/>
</dbReference>
<keyword evidence="5" id="KW-0813">Transport</keyword>
<organism evidence="9">
    <name type="scientific">Enterobius vermicularis</name>
    <name type="common">Human pinworm</name>
    <dbReference type="NCBI Taxonomy" id="51028"/>
    <lineage>
        <taxon>Eukaryota</taxon>
        <taxon>Metazoa</taxon>
        <taxon>Ecdysozoa</taxon>
        <taxon>Nematoda</taxon>
        <taxon>Chromadorea</taxon>
        <taxon>Rhabditida</taxon>
        <taxon>Spirurina</taxon>
        <taxon>Oxyuridomorpha</taxon>
        <taxon>Oxyuroidea</taxon>
        <taxon>Oxyuridae</taxon>
        <taxon>Enterobius</taxon>
    </lineage>
</organism>
<dbReference type="GO" id="GO:0005230">
    <property type="term" value="F:extracellular ligand-gated monoatomic ion channel activity"/>
    <property type="evidence" value="ECO:0007669"/>
    <property type="project" value="InterPro"/>
</dbReference>
<evidence type="ECO:0000256" key="2">
    <source>
        <dbReference type="ARBA" id="ARBA00022692"/>
    </source>
</evidence>
<keyword evidence="3 5" id="KW-1133">Transmembrane helix</keyword>
<comment type="caution">
    <text evidence="5">Lacks conserved residue(s) required for the propagation of feature annotation.</text>
</comment>
<keyword evidence="5" id="KW-0407">Ion channel</keyword>
<dbReference type="InterPro" id="IPR036719">
    <property type="entry name" value="Neuro-gated_channel_TM_sf"/>
</dbReference>
<dbReference type="InterPro" id="IPR006202">
    <property type="entry name" value="Neur_chan_lig-bd"/>
</dbReference>
<dbReference type="Pfam" id="PF02931">
    <property type="entry name" value="Neur_chan_LBD"/>
    <property type="match status" value="1"/>
</dbReference>
<dbReference type="InterPro" id="IPR036734">
    <property type="entry name" value="Neur_chan_lig-bd_sf"/>
</dbReference>
<dbReference type="SUPFAM" id="SSF90112">
    <property type="entry name" value="Neurotransmitter-gated ion-channel transmembrane pore"/>
    <property type="match status" value="1"/>
</dbReference>
<evidence type="ECO:0000313" key="9">
    <source>
        <dbReference type="WBParaSite" id="EVEC_0000442301-mRNA-1"/>
    </source>
</evidence>
<keyword evidence="8" id="KW-1185">Reference proteome</keyword>
<keyword evidence="4 5" id="KW-0472">Membrane</keyword>
<dbReference type="PANTHER" id="PTHR18945">
    <property type="entry name" value="NEUROTRANSMITTER GATED ION CHANNEL"/>
    <property type="match status" value="1"/>
</dbReference>
<evidence type="ECO:0000313" key="7">
    <source>
        <dbReference type="EMBL" id="VDD89380.1"/>
    </source>
</evidence>
<dbReference type="Gene3D" id="2.70.170.10">
    <property type="entry name" value="Neurotransmitter-gated ion-channel ligand-binding domain"/>
    <property type="match status" value="1"/>
</dbReference>
<name>A0A0N4V315_ENTVE</name>
<dbReference type="PRINTS" id="PR00252">
    <property type="entry name" value="NRIONCHANNEL"/>
</dbReference>
<dbReference type="InterPro" id="IPR038050">
    <property type="entry name" value="Neuro_actylchol_rec"/>
</dbReference>
<dbReference type="AlphaFoldDB" id="A0A0N4V315"/>
<protein>
    <submittedName>
        <fullName evidence="9">Neur_chan_LBD domain-containing protein</fullName>
    </submittedName>
</protein>
<evidence type="ECO:0000313" key="8">
    <source>
        <dbReference type="Proteomes" id="UP000274131"/>
    </source>
</evidence>
<keyword evidence="5" id="KW-0406">Ion transport</keyword>
<dbReference type="InterPro" id="IPR018000">
    <property type="entry name" value="Neurotransmitter_ion_chnl_CS"/>
</dbReference>
<keyword evidence="2 5" id="KW-0812">Transmembrane</keyword>
<evidence type="ECO:0000256" key="3">
    <source>
        <dbReference type="ARBA" id="ARBA00022989"/>
    </source>
</evidence>
<dbReference type="GO" id="GO:0016020">
    <property type="term" value="C:membrane"/>
    <property type="evidence" value="ECO:0007669"/>
    <property type="project" value="UniProtKB-SubCell"/>
</dbReference>
<sequence>MPQTLNKRMSFARRCLSIDVTGDLLLVIGIFSAAATTVNAECGKDTFIMDYLLNKTASGYNRQILPAYPVQVRIELWIQEVTSVSEVTQDFEIDLYINEFWEDPALVYSSLAPCNGNLSFDSTMQENIWTPNTCFVNSKNASIHSSPFRNVFFMIFPNGSIWTNWRVKSTGPCKLNLARFPMDFVSCFLVVESYNYNARQVRMKWNEPTPVLLFKDIELPDFFMVNYSVITNQTRYAAGTWDELTISFLFQRRNGFYMIQGFIPTLMTVFISWISFYLSPSVMNARTMIACYTVFNAIYWGYYLSTDSLLRLPEQKEQAQTTPIID</sequence>
<proteinExistence type="inferred from homology"/>
<dbReference type="GO" id="GO:0004888">
    <property type="term" value="F:transmembrane signaling receptor activity"/>
    <property type="evidence" value="ECO:0007669"/>
    <property type="project" value="InterPro"/>
</dbReference>
<comment type="similarity">
    <text evidence="5">Belongs to the ligand-gated ion channel (TC 1.A.9) family.</text>
</comment>
<evidence type="ECO:0000256" key="4">
    <source>
        <dbReference type="ARBA" id="ARBA00023136"/>
    </source>
</evidence>
<dbReference type="OrthoDB" id="8890589at2759"/>
<feature type="transmembrane region" description="Helical" evidence="5">
    <location>
        <begin position="256"/>
        <end position="278"/>
    </location>
</feature>
<dbReference type="WBParaSite" id="EVEC_0000442301-mRNA-1">
    <property type="protein sequence ID" value="EVEC_0000442301-mRNA-1"/>
    <property type="gene ID" value="EVEC_0000442301"/>
</dbReference>
<feature type="domain" description="Neurotransmitter-gated ion-channel ligand-binding" evidence="6">
    <location>
        <begin position="52"/>
        <end position="253"/>
    </location>
</feature>
<reference evidence="7 8" key="2">
    <citation type="submission" date="2018-10" db="EMBL/GenBank/DDBJ databases">
        <authorList>
            <consortium name="Pathogen Informatics"/>
        </authorList>
    </citation>
    <scope>NUCLEOTIDE SEQUENCE [LARGE SCALE GENOMIC DNA]</scope>
</reference>
<gene>
    <name evidence="7" type="ORF">EVEC_LOCUS4131</name>
</gene>
<evidence type="ECO:0000259" key="6">
    <source>
        <dbReference type="Pfam" id="PF02931"/>
    </source>
</evidence>
<evidence type="ECO:0000256" key="1">
    <source>
        <dbReference type="ARBA" id="ARBA00004141"/>
    </source>
</evidence>
<dbReference type="Proteomes" id="UP000274131">
    <property type="component" value="Unassembled WGS sequence"/>
</dbReference>
<evidence type="ECO:0000256" key="5">
    <source>
        <dbReference type="RuleBase" id="RU000687"/>
    </source>
</evidence>
<dbReference type="Gene3D" id="1.20.58.390">
    <property type="entry name" value="Neurotransmitter-gated ion-channel transmembrane domain"/>
    <property type="match status" value="1"/>
</dbReference>
<comment type="subcellular location">
    <subcellularLocation>
        <location evidence="1">Membrane</location>
        <topology evidence="1">Multi-pass membrane protein</topology>
    </subcellularLocation>
</comment>
<accession>A0A0N4V315</accession>
<dbReference type="STRING" id="51028.A0A0N4V315"/>
<dbReference type="SUPFAM" id="SSF63712">
    <property type="entry name" value="Nicotinic receptor ligand binding domain-like"/>
    <property type="match status" value="1"/>
</dbReference>
<dbReference type="PROSITE" id="PS00236">
    <property type="entry name" value="NEUROTR_ION_CHANNEL"/>
    <property type="match status" value="1"/>
</dbReference>
<dbReference type="EMBL" id="UXUI01007770">
    <property type="protein sequence ID" value="VDD89380.1"/>
    <property type="molecule type" value="Genomic_DNA"/>
</dbReference>